<protein>
    <submittedName>
        <fullName evidence="1">Uncharacterized protein</fullName>
    </submittedName>
</protein>
<dbReference type="Proteomes" id="UP001295420">
    <property type="component" value="Unassembled WGS sequence"/>
</dbReference>
<gene>
    <name evidence="1" type="ORF">THF1D04_330001</name>
</gene>
<dbReference type="AlphaFoldDB" id="A0AAU9Q7H3"/>
<organism evidence="1 2">
    <name type="scientific">Vibrio owensii</name>
    <dbReference type="NCBI Taxonomy" id="696485"/>
    <lineage>
        <taxon>Bacteria</taxon>
        <taxon>Pseudomonadati</taxon>
        <taxon>Pseudomonadota</taxon>
        <taxon>Gammaproteobacteria</taxon>
        <taxon>Vibrionales</taxon>
        <taxon>Vibrionaceae</taxon>
        <taxon>Vibrio</taxon>
    </lineage>
</organism>
<evidence type="ECO:0000313" key="1">
    <source>
        <dbReference type="EMBL" id="CAH1533588.1"/>
    </source>
</evidence>
<dbReference type="EMBL" id="CAKMTQ010000027">
    <property type="protein sequence ID" value="CAH1533588.1"/>
    <property type="molecule type" value="Genomic_DNA"/>
</dbReference>
<evidence type="ECO:0000313" key="2">
    <source>
        <dbReference type="Proteomes" id="UP001295420"/>
    </source>
</evidence>
<comment type="caution">
    <text evidence="1">The sequence shown here is derived from an EMBL/GenBank/DDBJ whole genome shotgun (WGS) entry which is preliminary data.</text>
</comment>
<proteinExistence type="predicted"/>
<accession>A0AAU9Q7H3</accession>
<reference evidence="1" key="1">
    <citation type="submission" date="2022-01" db="EMBL/GenBank/DDBJ databases">
        <authorList>
            <person name="Lagorce A."/>
        </authorList>
    </citation>
    <scope>NUCLEOTIDE SEQUENCE</scope>
    <source>
        <strain evidence="1">Th15_F1_D04</strain>
    </source>
</reference>
<sequence>MICLDENTHSLSNFCPEVLSDSSLSGGIHVSATPNQNKVSLLDNTSLKGV</sequence>
<name>A0AAU9Q7H3_9VIBR</name>